<dbReference type="AlphaFoldDB" id="A0A2N0VI49"/>
<keyword evidence="4" id="KW-1185">Reference proteome</keyword>
<sequence length="161" mass="18584">MRGSLFLIIIAIVFASTIHSCTGRASDIVEVENPESEIRELWNQFSQSWESEDATACASIYHADGLNIPDEFRVNSGVTEIEEFYSSLFVENQPIAYRHRMESLHFDGDMAVEYAAFRVEWISNEGEDWTYDARALIHWKKVENVGWRIKSMLFNNPPVDE</sequence>
<reference evidence="3 4" key="1">
    <citation type="submission" date="2017-11" db="EMBL/GenBank/DDBJ databases">
        <title>Rhodohalobacter 15182 sp. nov., isolated from a salt lake.</title>
        <authorList>
            <person name="Han S."/>
        </authorList>
    </citation>
    <scope>NUCLEOTIDE SEQUENCE [LARGE SCALE GENOMIC DNA]</scope>
    <source>
        <strain evidence="3 4">15182</strain>
    </source>
</reference>
<evidence type="ECO:0000259" key="2">
    <source>
        <dbReference type="Pfam" id="PF14534"/>
    </source>
</evidence>
<evidence type="ECO:0000313" key="3">
    <source>
        <dbReference type="EMBL" id="PKD43860.1"/>
    </source>
</evidence>
<dbReference type="OrthoDB" id="1524585at2"/>
<gene>
    <name evidence="3" type="ORF">CWD77_09920</name>
</gene>
<dbReference type="InterPro" id="IPR032710">
    <property type="entry name" value="NTF2-like_dom_sf"/>
</dbReference>
<dbReference type="InterPro" id="IPR027843">
    <property type="entry name" value="DUF4440"/>
</dbReference>
<dbReference type="Pfam" id="PF14534">
    <property type="entry name" value="DUF4440"/>
    <property type="match status" value="1"/>
</dbReference>
<evidence type="ECO:0000313" key="4">
    <source>
        <dbReference type="Proteomes" id="UP000233398"/>
    </source>
</evidence>
<dbReference type="EMBL" id="PISP01000002">
    <property type="protein sequence ID" value="PKD43860.1"/>
    <property type="molecule type" value="Genomic_DNA"/>
</dbReference>
<dbReference type="Gene3D" id="3.10.450.50">
    <property type="match status" value="1"/>
</dbReference>
<name>A0A2N0VI49_9BACT</name>
<organism evidence="3 4">
    <name type="scientific">Rhodohalobacter barkolensis</name>
    <dbReference type="NCBI Taxonomy" id="2053187"/>
    <lineage>
        <taxon>Bacteria</taxon>
        <taxon>Pseudomonadati</taxon>
        <taxon>Balneolota</taxon>
        <taxon>Balneolia</taxon>
        <taxon>Balneolales</taxon>
        <taxon>Balneolaceae</taxon>
        <taxon>Rhodohalobacter</taxon>
    </lineage>
</organism>
<accession>A0A2N0VI49</accession>
<dbReference type="Proteomes" id="UP000233398">
    <property type="component" value="Unassembled WGS sequence"/>
</dbReference>
<dbReference type="SUPFAM" id="SSF54427">
    <property type="entry name" value="NTF2-like"/>
    <property type="match status" value="1"/>
</dbReference>
<proteinExistence type="predicted"/>
<keyword evidence="1" id="KW-0732">Signal</keyword>
<protein>
    <recommendedName>
        <fullName evidence="2">DUF4440 domain-containing protein</fullName>
    </recommendedName>
</protein>
<feature type="chain" id="PRO_5014715752" description="DUF4440 domain-containing protein" evidence="1">
    <location>
        <begin position="26"/>
        <end position="161"/>
    </location>
</feature>
<feature type="domain" description="DUF4440" evidence="2">
    <location>
        <begin position="38"/>
        <end position="149"/>
    </location>
</feature>
<evidence type="ECO:0000256" key="1">
    <source>
        <dbReference type="SAM" id="SignalP"/>
    </source>
</evidence>
<dbReference type="RefSeq" id="WP_101073399.1">
    <property type="nucleotide sequence ID" value="NZ_PISP01000002.1"/>
</dbReference>
<feature type="signal peptide" evidence="1">
    <location>
        <begin position="1"/>
        <end position="25"/>
    </location>
</feature>
<comment type="caution">
    <text evidence="3">The sequence shown here is derived from an EMBL/GenBank/DDBJ whole genome shotgun (WGS) entry which is preliminary data.</text>
</comment>